<evidence type="ECO:0000313" key="2">
    <source>
        <dbReference type="Proteomes" id="UP001596137"/>
    </source>
</evidence>
<sequence>MKIWYDTEFHENGYTIMPISIGLVAADDREYYAIHDRMNLRKLAGHPWVMANVVPHLPLRVDGDRNLRWDLDHPDYHAVKPLSVIAHEVRDFIVATPDVELWAWYGAFAHVMLAWLYGPMSDLPDGIPMWTNDLRQEAHRLGNPRLPAQGDGEHNALADARHNRVVGQHLAQVAERTTRA</sequence>
<gene>
    <name evidence="1" type="ORF">ACFP1K_07605</name>
</gene>
<accession>A0ABW1NER0</accession>
<name>A0ABW1NER0_9ACTN</name>
<protein>
    <submittedName>
        <fullName evidence="1">Uncharacterized protein</fullName>
    </submittedName>
</protein>
<keyword evidence="2" id="KW-1185">Reference proteome</keyword>
<comment type="caution">
    <text evidence="1">The sequence shown here is derived from an EMBL/GenBank/DDBJ whole genome shotgun (WGS) entry which is preliminary data.</text>
</comment>
<dbReference type="Proteomes" id="UP001596137">
    <property type="component" value="Unassembled WGS sequence"/>
</dbReference>
<dbReference type="EMBL" id="JBHSRF010000007">
    <property type="protein sequence ID" value="MFC6081022.1"/>
    <property type="molecule type" value="Genomic_DNA"/>
</dbReference>
<dbReference type="RefSeq" id="WP_380748421.1">
    <property type="nucleotide sequence ID" value="NZ_JBHSRF010000007.1"/>
</dbReference>
<organism evidence="1 2">
    <name type="scientific">Sphaerisporangium aureirubrum</name>
    <dbReference type="NCBI Taxonomy" id="1544736"/>
    <lineage>
        <taxon>Bacteria</taxon>
        <taxon>Bacillati</taxon>
        <taxon>Actinomycetota</taxon>
        <taxon>Actinomycetes</taxon>
        <taxon>Streptosporangiales</taxon>
        <taxon>Streptosporangiaceae</taxon>
        <taxon>Sphaerisporangium</taxon>
    </lineage>
</organism>
<dbReference type="InterPro" id="IPR036397">
    <property type="entry name" value="RNaseH_sf"/>
</dbReference>
<reference evidence="2" key="1">
    <citation type="journal article" date="2019" name="Int. J. Syst. Evol. Microbiol.">
        <title>The Global Catalogue of Microorganisms (GCM) 10K type strain sequencing project: providing services to taxonomists for standard genome sequencing and annotation.</title>
        <authorList>
            <consortium name="The Broad Institute Genomics Platform"/>
            <consortium name="The Broad Institute Genome Sequencing Center for Infectious Disease"/>
            <person name="Wu L."/>
            <person name="Ma J."/>
        </authorList>
    </citation>
    <scope>NUCLEOTIDE SEQUENCE [LARGE SCALE GENOMIC DNA]</scope>
    <source>
        <strain evidence="2">JCM 30346</strain>
    </source>
</reference>
<evidence type="ECO:0000313" key="1">
    <source>
        <dbReference type="EMBL" id="MFC6081022.1"/>
    </source>
</evidence>
<proteinExistence type="predicted"/>
<dbReference type="Gene3D" id="3.30.420.10">
    <property type="entry name" value="Ribonuclease H-like superfamily/Ribonuclease H"/>
    <property type="match status" value="1"/>
</dbReference>